<dbReference type="InterPro" id="IPR011600">
    <property type="entry name" value="Pept_C14_caspase"/>
</dbReference>
<proteinExistence type="predicted"/>
<dbReference type="Proteomes" id="UP000728032">
    <property type="component" value="Unassembled WGS sequence"/>
</dbReference>
<feature type="non-terminal residue" evidence="2">
    <location>
        <position position="1"/>
    </location>
</feature>
<gene>
    <name evidence="2" type="ORF">ONB1V03_LOCUS7131</name>
</gene>
<dbReference type="Pfam" id="PF00656">
    <property type="entry name" value="Peptidase_C14"/>
    <property type="match status" value="1"/>
</dbReference>
<organism evidence="2">
    <name type="scientific">Oppiella nova</name>
    <dbReference type="NCBI Taxonomy" id="334625"/>
    <lineage>
        <taxon>Eukaryota</taxon>
        <taxon>Metazoa</taxon>
        <taxon>Ecdysozoa</taxon>
        <taxon>Arthropoda</taxon>
        <taxon>Chelicerata</taxon>
        <taxon>Arachnida</taxon>
        <taxon>Acari</taxon>
        <taxon>Acariformes</taxon>
        <taxon>Sarcoptiformes</taxon>
        <taxon>Oribatida</taxon>
        <taxon>Brachypylina</taxon>
        <taxon>Oppioidea</taxon>
        <taxon>Oppiidae</taxon>
        <taxon>Oppiella</taxon>
    </lineage>
</organism>
<reference evidence="2" key="1">
    <citation type="submission" date="2020-11" db="EMBL/GenBank/DDBJ databases">
        <authorList>
            <person name="Tran Van P."/>
        </authorList>
    </citation>
    <scope>NUCLEOTIDE SEQUENCE</scope>
</reference>
<dbReference type="InterPro" id="IPR029030">
    <property type="entry name" value="Caspase-like_dom_sf"/>
</dbReference>
<dbReference type="InterPro" id="IPR001309">
    <property type="entry name" value="Pept_C14_p20"/>
</dbReference>
<dbReference type="GO" id="GO:0004197">
    <property type="term" value="F:cysteine-type endopeptidase activity"/>
    <property type="evidence" value="ECO:0007669"/>
    <property type="project" value="InterPro"/>
</dbReference>
<evidence type="ECO:0000313" key="3">
    <source>
        <dbReference type="Proteomes" id="UP000728032"/>
    </source>
</evidence>
<evidence type="ECO:0000259" key="1">
    <source>
        <dbReference type="PROSITE" id="PS50208"/>
    </source>
</evidence>
<keyword evidence="3" id="KW-1185">Reference proteome</keyword>
<dbReference type="AlphaFoldDB" id="A0A7R9LWG3"/>
<dbReference type="EMBL" id="CAJPVJ010003503">
    <property type="protein sequence ID" value="CAG2167634.1"/>
    <property type="molecule type" value="Genomic_DNA"/>
</dbReference>
<feature type="domain" description="Caspase family p20" evidence="1">
    <location>
        <begin position="130"/>
        <end position="184"/>
    </location>
</feature>
<dbReference type="GO" id="GO:0006508">
    <property type="term" value="P:proteolysis"/>
    <property type="evidence" value="ECO:0007669"/>
    <property type="project" value="InterPro"/>
</dbReference>
<protein>
    <recommendedName>
        <fullName evidence="1">Caspase family p20 domain-containing protein</fullName>
    </recommendedName>
</protein>
<dbReference type="SUPFAM" id="SSF52129">
    <property type="entry name" value="Caspase-like"/>
    <property type="match status" value="1"/>
</dbReference>
<sequence length="256" mass="29194">MLDDITKLANKGEMKVRIFSVFAYERDNCDKLADILDQSGQKIAADKLREFNKSEALMEYVNDIELSVAGSISKRSDTTHTFKMDSNPRGKALIIVNIPELMNEAKRFEFILTKLHFDVQPICALKSSIEIDKVLDDLANDTHDGDAFFMMFIGHGYQDKICGYGGDSVFSKNELSINCILDKFSEQKYSLLPFSIHLRDKAKVNDYKRMFIIYSTAKGTEALYKKDLGYTYFGRAFSHTIAQFACSKKLSEIFQK</sequence>
<dbReference type="Gene3D" id="3.40.50.1460">
    <property type="match status" value="1"/>
</dbReference>
<accession>A0A7R9LWG3</accession>
<dbReference type="PROSITE" id="PS50208">
    <property type="entry name" value="CASPASE_P20"/>
    <property type="match status" value="1"/>
</dbReference>
<dbReference type="EMBL" id="OC918328">
    <property type="protein sequence ID" value="CAD7649162.1"/>
    <property type="molecule type" value="Genomic_DNA"/>
</dbReference>
<dbReference type="OrthoDB" id="6044770at2759"/>
<evidence type="ECO:0000313" key="2">
    <source>
        <dbReference type="EMBL" id="CAD7649162.1"/>
    </source>
</evidence>
<name>A0A7R9LWG3_9ACAR</name>